<evidence type="ECO:0000313" key="9">
    <source>
        <dbReference type="EMBL" id="OGE96192.1"/>
    </source>
</evidence>
<dbReference type="PANTHER" id="PTHR33571:SF14">
    <property type="entry name" value="PROTEIN ADENYLYLTRANSFERASE MJ0435-RELATED"/>
    <property type="match status" value="1"/>
</dbReference>
<dbReference type="AlphaFoldDB" id="A0A1F5Q2M7"/>
<dbReference type="GO" id="GO:0016779">
    <property type="term" value="F:nucleotidyltransferase activity"/>
    <property type="evidence" value="ECO:0007669"/>
    <property type="project" value="UniProtKB-KW"/>
</dbReference>
<dbReference type="EMBL" id="MFFB01000006">
    <property type="protein sequence ID" value="OGE96192.1"/>
    <property type="molecule type" value="Genomic_DNA"/>
</dbReference>
<evidence type="ECO:0000256" key="5">
    <source>
        <dbReference type="ARBA" id="ARBA00022741"/>
    </source>
</evidence>
<evidence type="ECO:0000259" key="8">
    <source>
        <dbReference type="Pfam" id="PF18765"/>
    </source>
</evidence>
<comment type="cofactor">
    <cofactor evidence="1">
        <name>Mg(2+)</name>
        <dbReference type="ChEBI" id="CHEBI:18420"/>
    </cofactor>
</comment>
<dbReference type="Gene3D" id="3.30.460.10">
    <property type="entry name" value="Beta Polymerase, domain 2"/>
    <property type="match status" value="1"/>
</dbReference>
<evidence type="ECO:0000256" key="7">
    <source>
        <dbReference type="ARBA" id="ARBA00022842"/>
    </source>
</evidence>
<evidence type="ECO:0000256" key="1">
    <source>
        <dbReference type="ARBA" id="ARBA00001946"/>
    </source>
</evidence>
<evidence type="ECO:0000313" key="10">
    <source>
        <dbReference type="Proteomes" id="UP000177281"/>
    </source>
</evidence>
<evidence type="ECO:0000256" key="6">
    <source>
        <dbReference type="ARBA" id="ARBA00022840"/>
    </source>
</evidence>
<proteinExistence type="predicted"/>
<keyword evidence="5" id="KW-0547">Nucleotide-binding</keyword>
<dbReference type="InterPro" id="IPR043519">
    <property type="entry name" value="NT_sf"/>
</dbReference>
<sequence length="96" mass="10678">MTIEEVKEKIVPVLKQSGVEYAGIFGSVARGDASASSDVDILVKFQSSPTFAGYLKLDENLRRVLNHDIDLVTVGAVNKFLRPQIERDLKLIYGQR</sequence>
<dbReference type="InterPro" id="IPR041633">
    <property type="entry name" value="Polbeta"/>
</dbReference>
<dbReference type="PANTHER" id="PTHR33571">
    <property type="entry name" value="SSL8005 PROTEIN"/>
    <property type="match status" value="1"/>
</dbReference>
<keyword evidence="6" id="KW-0067">ATP-binding</keyword>
<evidence type="ECO:0000256" key="3">
    <source>
        <dbReference type="ARBA" id="ARBA00022695"/>
    </source>
</evidence>
<accession>A0A1F5Q2M7</accession>
<name>A0A1F5Q2M7_9BACT</name>
<reference evidence="9 10" key="1">
    <citation type="journal article" date="2016" name="Nat. Commun.">
        <title>Thousands of microbial genomes shed light on interconnected biogeochemical processes in an aquifer system.</title>
        <authorList>
            <person name="Anantharaman K."/>
            <person name="Brown C.T."/>
            <person name="Hug L.A."/>
            <person name="Sharon I."/>
            <person name="Castelle C.J."/>
            <person name="Probst A.J."/>
            <person name="Thomas B.C."/>
            <person name="Singh A."/>
            <person name="Wilkins M.J."/>
            <person name="Karaoz U."/>
            <person name="Brodie E.L."/>
            <person name="Williams K.H."/>
            <person name="Hubbard S.S."/>
            <person name="Banfield J.F."/>
        </authorList>
    </citation>
    <scope>NUCLEOTIDE SEQUENCE [LARGE SCALE GENOMIC DNA]</scope>
</reference>
<keyword evidence="2" id="KW-0808">Transferase</keyword>
<dbReference type="GO" id="GO:0046872">
    <property type="term" value="F:metal ion binding"/>
    <property type="evidence" value="ECO:0007669"/>
    <property type="project" value="UniProtKB-KW"/>
</dbReference>
<protein>
    <recommendedName>
        <fullName evidence="8">Polymerase beta nucleotidyltransferase domain-containing protein</fullName>
    </recommendedName>
</protein>
<keyword evidence="4" id="KW-0479">Metal-binding</keyword>
<dbReference type="GO" id="GO:0005524">
    <property type="term" value="F:ATP binding"/>
    <property type="evidence" value="ECO:0007669"/>
    <property type="project" value="UniProtKB-KW"/>
</dbReference>
<dbReference type="Pfam" id="PF18765">
    <property type="entry name" value="Polbeta"/>
    <property type="match status" value="1"/>
</dbReference>
<evidence type="ECO:0000256" key="4">
    <source>
        <dbReference type="ARBA" id="ARBA00022723"/>
    </source>
</evidence>
<dbReference type="SUPFAM" id="SSF81301">
    <property type="entry name" value="Nucleotidyltransferase"/>
    <property type="match status" value="1"/>
</dbReference>
<keyword evidence="7" id="KW-0460">Magnesium</keyword>
<organism evidence="9 10">
    <name type="scientific">Candidatus Doudnabacteria bacterium RIFCSPLOWO2_01_FULL_44_21</name>
    <dbReference type="NCBI Taxonomy" id="1817841"/>
    <lineage>
        <taxon>Bacteria</taxon>
        <taxon>Candidatus Doudnaibacteriota</taxon>
    </lineage>
</organism>
<keyword evidence="3" id="KW-0548">Nucleotidyltransferase</keyword>
<feature type="domain" description="Polymerase beta nucleotidyltransferase" evidence="8">
    <location>
        <begin position="8"/>
        <end position="95"/>
    </location>
</feature>
<dbReference type="CDD" id="cd05403">
    <property type="entry name" value="NT_KNTase_like"/>
    <property type="match status" value="1"/>
</dbReference>
<dbReference type="Proteomes" id="UP000177281">
    <property type="component" value="Unassembled WGS sequence"/>
</dbReference>
<comment type="caution">
    <text evidence="9">The sequence shown here is derived from an EMBL/GenBank/DDBJ whole genome shotgun (WGS) entry which is preliminary data.</text>
</comment>
<dbReference type="InterPro" id="IPR052038">
    <property type="entry name" value="Type-VII_TA_antitoxin"/>
</dbReference>
<dbReference type="STRING" id="1817841.A3B10_02670"/>
<evidence type="ECO:0000256" key="2">
    <source>
        <dbReference type="ARBA" id="ARBA00022679"/>
    </source>
</evidence>
<gene>
    <name evidence="9" type="ORF">A3B10_02670</name>
</gene>